<dbReference type="PANTHER" id="PTHR33990">
    <property type="entry name" value="PROTEIN YJDN-RELATED"/>
    <property type="match status" value="1"/>
</dbReference>
<organism evidence="2 3">
    <name type="scientific">Heliobacterium mobile</name>
    <name type="common">Heliobacillus mobilis</name>
    <dbReference type="NCBI Taxonomy" id="28064"/>
    <lineage>
        <taxon>Bacteria</taxon>
        <taxon>Bacillati</taxon>
        <taxon>Bacillota</taxon>
        <taxon>Clostridia</taxon>
        <taxon>Eubacteriales</taxon>
        <taxon>Heliobacteriaceae</taxon>
        <taxon>Heliobacterium</taxon>
    </lineage>
</organism>
<dbReference type="CDD" id="cd06588">
    <property type="entry name" value="PhnB_like"/>
    <property type="match status" value="1"/>
</dbReference>
<dbReference type="Proteomes" id="UP000430670">
    <property type="component" value="Unassembled WGS sequence"/>
</dbReference>
<dbReference type="InterPro" id="IPR009725">
    <property type="entry name" value="3_dmu_93_MTrfase"/>
</dbReference>
<dbReference type="SUPFAM" id="SSF54593">
    <property type="entry name" value="Glyoxalase/Bleomycin resistance protein/Dihydroxybiphenyl dioxygenase"/>
    <property type="match status" value="1"/>
</dbReference>
<dbReference type="Gene3D" id="3.30.720.110">
    <property type="match status" value="1"/>
</dbReference>
<accession>A0A6I3SM58</accession>
<evidence type="ECO:0000313" key="3">
    <source>
        <dbReference type="Proteomes" id="UP000430670"/>
    </source>
</evidence>
<dbReference type="Pfam" id="PF06983">
    <property type="entry name" value="3-dmu-9_3-mt"/>
    <property type="match status" value="1"/>
</dbReference>
<evidence type="ECO:0000313" key="2">
    <source>
        <dbReference type="EMBL" id="MTV50051.1"/>
    </source>
</evidence>
<evidence type="ECO:0000259" key="1">
    <source>
        <dbReference type="Pfam" id="PF06983"/>
    </source>
</evidence>
<reference evidence="2 3" key="1">
    <citation type="submission" date="2019-11" db="EMBL/GenBank/DDBJ databases">
        <title>Whole-genome sequence of a the green, strictly anaerobic photosynthetic bacterium Heliobacillus mobilis DSM 6151.</title>
        <authorList>
            <person name="Kyndt J.A."/>
            <person name="Meyer T.E."/>
        </authorList>
    </citation>
    <scope>NUCLEOTIDE SEQUENCE [LARGE SCALE GENOMIC DNA]</scope>
    <source>
        <strain evidence="2 3">DSM 6151</strain>
    </source>
</reference>
<dbReference type="PANTHER" id="PTHR33990:SF4">
    <property type="entry name" value="PHNB-LIKE DOMAIN-CONTAINING PROTEIN"/>
    <property type="match status" value="1"/>
</dbReference>
<protein>
    <submittedName>
        <fullName evidence="2">VOC family protein</fullName>
    </submittedName>
</protein>
<dbReference type="InterPro" id="IPR028973">
    <property type="entry name" value="PhnB-like"/>
</dbReference>
<dbReference type="PIRSF" id="PIRSF021700">
    <property type="entry name" value="3_dmu_93_MTrfase"/>
    <property type="match status" value="1"/>
</dbReference>
<sequence length="124" mass="13833">MFSGNAEEAMNFYCSLFDQSEILSITRYGSNDAGTEGSVVLASFSLKGQVFMAIDSSINHEFTFTPAISLYVTCDSEEEVIHYYEKLSDGGTVLMPLAAYPFSEKYGWIQDKYGVSWQLSLEKS</sequence>
<dbReference type="Gene3D" id="3.30.720.100">
    <property type="match status" value="1"/>
</dbReference>
<comment type="caution">
    <text evidence="2">The sequence shown here is derived from an EMBL/GenBank/DDBJ whole genome shotgun (WGS) entry which is preliminary data.</text>
</comment>
<dbReference type="AlphaFoldDB" id="A0A6I3SM58"/>
<name>A0A6I3SM58_HELMO</name>
<gene>
    <name evidence="2" type="ORF">GJ688_13830</name>
</gene>
<dbReference type="EMBL" id="WNKU01000018">
    <property type="protein sequence ID" value="MTV50051.1"/>
    <property type="molecule type" value="Genomic_DNA"/>
</dbReference>
<dbReference type="InterPro" id="IPR029068">
    <property type="entry name" value="Glyas_Bleomycin-R_OHBP_Dase"/>
</dbReference>
<feature type="domain" description="PhnB-like" evidence="1">
    <location>
        <begin position="1"/>
        <end position="119"/>
    </location>
</feature>
<proteinExistence type="predicted"/>
<dbReference type="OrthoDB" id="9806473at2"/>
<keyword evidence="3" id="KW-1185">Reference proteome</keyword>